<evidence type="ECO:0000313" key="2">
    <source>
        <dbReference type="Proteomes" id="UP000006878"/>
    </source>
</evidence>
<dbReference type="RefSeq" id="WP_013347863.1">
    <property type="nucleotide sequence ID" value="NC_014550.1"/>
</dbReference>
<sequence length="130" mass="13360">MLEVMEEIPDSALVSDKALEQYLNSVNVAEQNNSSKFELAQAAGIDWGNTAKCAQALGTAVLGFAVPAVKLIRIKALIKELGGVWKSAKLLVGAGTAAEKGEAAVTALASLVAELAGIPGIVGACPKVWK</sequence>
<dbReference type="EMBL" id="FQ311875">
    <property type="protein sequence ID" value="CBT74712.1"/>
    <property type="molecule type" value="Genomic_DNA"/>
</dbReference>
<dbReference type="Proteomes" id="UP000006878">
    <property type="component" value="Chromosome"/>
</dbReference>
<protein>
    <submittedName>
        <fullName evidence="1">Uncharacterized protein</fullName>
    </submittedName>
</protein>
<dbReference type="GeneID" id="303184093"/>
<organism evidence="1 2">
    <name type="scientific">Glutamicibacter arilaitensis (strain DSM 16368 / CIP 108037 / IAM 15318 / JCM 13566 / NCIMB 14258 / Re117)</name>
    <name type="common">Arthrobacter arilaitensis</name>
    <dbReference type="NCBI Taxonomy" id="861360"/>
    <lineage>
        <taxon>Bacteria</taxon>
        <taxon>Bacillati</taxon>
        <taxon>Actinomycetota</taxon>
        <taxon>Actinomycetes</taxon>
        <taxon>Micrococcales</taxon>
        <taxon>Micrococcaceae</taxon>
        <taxon>Glutamicibacter</taxon>
    </lineage>
</organism>
<evidence type="ECO:0000313" key="1">
    <source>
        <dbReference type="EMBL" id="CBT74712.1"/>
    </source>
</evidence>
<gene>
    <name evidence="1" type="ordered locus">AARI_04820</name>
</gene>
<reference evidence="2" key="1">
    <citation type="journal article" date="2010" name="PLoS ONE">
        <title>The Arthrobacter arilaitensis Re117 genome sequence reveals its genetic adaptation to the surface of cheese.</title>
        <authorList>
            <person name="Monnet C."/>
            <person name="Loux V."/>
            <person name="Gibrat J.F."/>
            <person name="Spinnler E."/>
            <person name="Barbe V."/>
            <person name="Vacherie B."/>
            <person name="Gavory F."/>
            <person name="Gourbeyre E."/>
            <person name="Siguier P."/>
            <person name="Chandler M."/>
            <person name="Elleuch R."/>
            <person name="Irlinger F."/>
            <person name="Vallaeys T."/>
        </authorList>
    </citation>
    <scope>NUCLEOTIDE SEQUENCE</scope>
    <source>
        <strain evidence="2">DSM 16368 / CIP 108037 / IAM 15318 / JCM 13566 / Re117</strain>
    </source>
</reference>
<reference evidence="2" key="2">
    <citation type="submission" date="2010-07" db="EMBL/GenBank/DDBJ databases">
        <title>Complete genome sequence of Arthrobacter arilaitensis (strain DSM 16368 / CIP 108037 / JCM 13566 / Re117).</title>
        <authorList>
            <person name="Genoscope."/>
        </authorList>
    </citation>
    <scope>NUCLEOTIDE SEQUENCE [LARGE SCALE GENOMIC DNA]</scope>
    <source>
        <strain evidence="2">DSM 16368 / CIP 108037 / IAM 15318 / JCM 13566 / Re117</strain>
    </source>
</reference>
<accession>A0ABM9PU27</accession>
<keyword evidence="2" id="KW-1185">Reference proteome</keyword>
<proteinExistence type="predicted"/>
<name>A0ABM9PU27_GLUAR</name>